<keyword evidence="2" id="KW-1133">Transmembrane helix</keyword>
<evidence type="ECO:0008006" key="5">
    <source>
        <dbReference type="Google" id="ProtNLM"/>
    </source>
</evidence>
<evidence type="ECO:0000313" key="4">
    <source>
        <dbReference type="Proteomes" id="UP000653231"/>
    </source>
</evidence>
<feature type="compositionally biased region" description="Pro residues" evidence="1">
    <location>
        <begin position="67"/>
        <end position="85"/>
    </location>
</feature>
<dbReference type="EMBL" id="JACXRZ010000011">
    <property type="protein sequence ID" value="MBD3144744.1"/>
    <property type="molecule type" value="Genomic_DNA"/>
</dbReference>
<keyword evidence="2" id="KW-0812">Transmembrane</keyword>
<sequence>MAAPPGWPYSPDGRFWWDGAAWQPVQAPPPGTPAQQGFTVPPSPGPATHNPSVPPPPGTLPQQGFTVPPPPGPATHGPRVPPPSWPATGHPSAASPWPHTPGAQAAQQHAGPQAPPYAPPGTGAPTPAPSGAGPRPRRTGTAVFVLVTAGMLIAALALGGLVGGAAGLATTEPVTDAPAPSFPGRFPAGKQRYLPKVTLNMVAVNWLQAANSWRCTRSAASDPLTGAKMGMICRPGDATRLHMSVYIWYDGPDKVVSVKARCDLGVGSKPCTSLFSMMADTLLSPDRTLRGQAEAWAGKNADKAAVTAIGGVRLETSARPHTMEAVPAI</sequence>
<name>A0ABR8L8B9_9ACTN</name>
<dbReference type="RefSeq" id="WP_191052281.1">
    <property type="nucleotide sequence ID" value="NZ_JACXRZ010000011.1"/>
</dbReference>
<evidence type="ECO:0000256" key="1">
    <source>
        <dbReference type="SAM" id="MobiDB-lite"/>
    </source>
</evidence>
<comment type="caution">
    <text evidence="3">The sequence shown here is derived from an EMBL/GenBank/DDBJ whole genome shotgun (WGS) entry which is preliminary data.</text>
</comment>
<keyword evidence="4" id="KW-1185">Reference proteome</keyword>
<feature type="transmembrane region" description="Helical" evidence="2">
    <location>
        <begin position="143"/>
        <end position="168"/>
    </location>
</feature>
<protein>
    <recommendedName>
        <fullName evidence="5">DUF2510 domain-containing protein</fullName>
    </recommendedName>
</protein>
<gene>
    <name evidence="3" type="ORF">IEQ31_16320</name>
</gene>
<evidence type="ECO:0000256" key="2">
    <source>
        <dbReference type="SAM" id="Phobius"/>
    </source>
</evidence>
<feature type="compositionally biased region" description="Low complexity" evidence="1">
    <location>
        <begin position="100"/>
        <end position="112"/>
    </location>
</feature>
<evidence type="ECO:0000313" key="3">
    <source>
        <dbReference type="EMBL" id="MBD3144744.1"/>
    </source>
</evidence>
<keyword evidence="2" id="KW-0472">Membrane</keyword>
<proteinExistence type="predicted"/>
<organism evidence="3 4">
    <name type="scientific">Microbispora bryophytorum subsp. camponoti</name>
    <dbReference type="NCBI Taxonomy" id="1677852"/>
    <lineage>
        <taxon>Bacteria</taxon>
        <taxon>Bacillati</taxon>
        <taxon>Actinomycetota</taxon>
        <taxon>Actinomycetes</taxon>
        <taxon>Streptosporangiales</taxon>
        <taxon>Streptosporangiaceae</taxon>
        <taxon>Microbispora</taxon>
    </lineage>
</organism>
<feature type="region of interest" description="Disordered" evidence="1">
    <location>
        <begin position="1"/>
        <end position="136"/>
    </location>
</feature>
<reference evidence="3 4" key="1">
    <citation type="submission" date="2020-09" db="EMBL/GenBank/DDBJ databases">
        <title>Actinomycete isolated from the Camponotus japonicus Mayr.</title>
        <authorList>
            <person name="Gong X."/>
        </authorList>
    </citation>
    <scope>NUCLEOTIDE SEQUENCE [LARGE SCALE GENOMIC DNA]</scope>
    <source>
        <strain evidence="3 4">2C-HV3</strain>
    </source>
</reference>
<dbReference type="Proteomes" id="UP000653231">
    <property type="component" value="Unassembled WGS sequence"/>
</dbReference>
<accession>A0ABR8L8B9</accession>
<feature type="compositionally biased region" description="Low complexity" evidence="1">
    <location>
        <begin position="120"/>
        <end position="136"/>
    </location>
</feature>